<evidence type="ECO:0000256" key="12">
    <source>
        <dbReference type="ARBA" id="ARBA00023180"/>
    </source>
</evidence>
<keyword evidence="10" id="KW-1015">Disulfide bond</keyword>
<dbReference type="PANTHER" id="PTHR24416">
    <property type="entry name" value="TYROSINE-PROTEIN KINASE RECEPTOR"/>
    <property type="match status" value="1"/>
</dbReference>
<dbReference type="EMBL" id="NCKU01000100">
    <property type="protein sequence ID" value="RWS17268.1"/>
    <property type="molecule type" value="Genomic_DNA"/>
</dbReference>
<protein>
    <submittedName>
        <fullName evidence="18">Discoidin domain-containing receptor 2-like protein</fullName>
    </submittedName>
</protein>
<dbReference type="GO" id="GO:0007155">
    <property type="term" value="P:cell adhesion"/>
    <property type="evidence" value="ECO:0007669"/>
    <property type="project" value="UniProtKB-KW"/>
</dbReference>
<evidence type="ECO:0000313" key="18">
    <source>
        <dbReference type="EMBL" id="RWS16005.1"/>
    </source>
</evidence>
<dbReference type="EMBL" id="NCKU01000321">
    <property type="protein sequence ID" value="RWS16002.1"/>
    <property type="molecule type" value="Genomic_DNA"/>
</dbReference>
<dbReference type="InterPro" id="IPR000719">
    <property type="entry name" value="Prot_kinase_dom"/>
</dbReference>
<dbReference type="Pfam" id="PF21114">
    <property type="entry name" value="DDR1-2_DS-like"/>
    <property type="match status" value="1"/>
</dbReference>
<dbReference type="FunFam" id="2.60.120.260:FF:000007">
    <property type="entry name" value="Discoidin domain receptor tyrosine kinase 1"/>
    <property type="match status" value="1"/>
</dbReference>
<keyword evidence="3 14" id="KW-0812">Transmembrane</keyword>
<dbReference type="GO" id="GO:0043235">
    <property type="term" value="C:receptor complex"/>
    <property type="evidence" value="ECO:0007669"/>
    <property type="project" value="TreeGrafter"/>
</dbReference>
<dbReference type="GO" id="GO:0005524">
    <property type="term" value="F:ATP binding"/>
    <property type="evidence" value="ECO:0007669"/>
    <property type="project" value="UniProtKB-KW"/>
</dbReference>
<feature type="domain" description="Protein kinase" evidence="15">
    <location>
        <begin position="514"/>
        <end position="780"/>
    </location>
</feature>
<dbReference type="GO" id="GO:0048680">
    <property type="term" value="P:positive regulation of axon regeneration"/>
    <property type="evidence" value="ECO:0007669"/>
    <property type="project" value="UniProtKB-ARBA"/>
</dbReference>
<dbReference type="SUPFAM" id="SSF56112">
    <property type="entry name" value="Protein kinase-like (PK-like)"/>
    <property type="match status" value="1"/>
</dbReference>
<dbReference type="InterPro" id="IPR008266">
    <property type="entry name" value="Tyr_kinase_AS"/>
</dbReference>
<evidence type="ECO:0000256" key="9">
    <source>
        <dbReference type="ARBA" id="ARBA00023136"/>
    </source>
</evidence>
<dbReference type="SUPFAM" id="SSF49785">
    <property type="entry name" value="Galactose-binding domain-like"/>
    <property type="match status" value="1"/>
</dbReference>
<dbReference type="GO" id="GO:0051897">
    <property type="term" value="P:positive regulation of phosphatidylinositol 3-kinase/protein kinase B signal transduction"/>
    <property type="evidence" value="ECO:0007669"/>
    <property type="project" value="TreeGrafter"/>
</dbReference>
<dbReference type="Pfam" id="PF00754">
    <property type="entry name" value="F5_F8_type_C"/>
    <property type="match status" value="1"/>
</dbReference>
<evidence type="ECO:0000256" key="3">
    <source>
        <dbReference type="ARBA" id="ARBA00022692"/>
    </source>
</evidence>
<comment type="subcellular location">
    <subcellularLocation>
        <location evidence="1">Cell membrane</location>
        <topology evidence="1">Single-pass type I membrane protein</topology>
    </subcellularLocation>
</comment>
<dbReference type="SMART" id="SM00219">
    <property type="entry name" value="TyrKc"/>
    <property type="match status" value="1"/>
</dbReference>
<keyword evidence="4" id="KW-0732">Signal</keyword>
<keyword evidence="7" id="KW-0130">Cell adhesion</keyword>
<dbReference type="PROSITE" id="PS50022">
    <property type="entry name" value="FA58C_3"/>
    <property type="match status" value="1"/>
</dbReference>
<evidence type="ECO:0000256" key="13">
    <source>
        <dbReference type="ARBA" id="ARBA00061639"/>
    </source>
</evidence>
<evidence type="ECO:0000313" key="17">
    <source>
        <dbReference type="EMBL" id="RWS16002.1"/>
    </source>
</evidence>
<evidence type="ECO:0000259" key="15">
    <source>
        <dbReference type="PROSITE" id="PS50011"/>
    </source>
</evidence>
<dbReference type="CDD" id="cd00057">
    <property type="entry name" value="FA58C"/>
    <property type="match status" value="1"/>
</dbReference>
<evidence type="ECO:0000256" key="7">
    <source>
        <dbReference type="ARBA" id="ARBA00022889"/>
    </source>
</evidence>
<evidence type="ECO:0000256" key="14">
    <source>
        <dbReference type="SAM" id="Phobius"/>
    </source>
</evidence>
<dbReference type="PROSITE" id="PS01286">
    <property type="entry name" value="FA58C_2"/>
    <property type="match status" value="1"/>
</dbReference>
<evidence type="ECO:0000256" key="10">
    <source>
        <dbReference type="ARBA" id="ARBA00023157"/>
    </source>
</evidence>
<dbReference type="Gene3D" id="2.60.120.1190">
    <property type="match status" value="1"/>
</dbReference>
<evidence type="ECO:0000256" key="6">
    <source>
        <dbReference type="ARBA" id="ARBA00022840"/>
    </source>
</evidence>
<dbReference type="PRINTS" id="PR00109">
    <property type="entry name" value="TYRKINASE"/>
</dbReference>
<dbReference type="GO" id="GO:0005886">
    <property type="term" value="C:plasma membrane"/>
    <property type="evidence" value="ECO:0007669"/>
    <property type="project" value="UniProtKB-SubCell"/>
</dbReference>
<dbReference type="PROSITE" id="PS01285">
    <property type="entry name" value="FA58C_1"/>
    <property type="match status" value="1"/>
</dbReference>
<evidence type="ECO:0000256" key="4">
    <source>
        <dbReference type="ARBA" id="ARBA00022729"/>
    </source>
</evidence>
<proteinExistence type="inferred from homology"/>
<dbReference type="InterPro" id="IPR048525">
    <property type="entry name" value="DDR1-2_DS-like"/>
</dbReference>
<keyword evidence="2" id="KW-1003">Cell membrane</keyword>
<dbReference type="GO" id="GO:0007169">
    <property type="term" value="P:cell surface receptor protein tyrosine kinase signaling pathway"/>
    <property type="evidence" value="ECO:0007669"/>
    <property type="project" value="TreeGrafter"/>
</dbReference>
<dbReference type="OrthoDB" id="6071166at2759"/>
<organism evidence="18 20">
    <name type="scientific">Dinothrombium tinctorium</name>
    <dbReference type="NCBI Taxonomy" id="1965070"/>
    <lineage>
        <taxon>Eukaryota</taxon>
        <taxon>Metazoa</taxon>
        <taxon>Ecdysozoa</taxon>
        <taxon>Arthropoda</taxon>
        <taxon>Chelicerata</taxon>
        <taxon>Arachnida</taxon>
        <taxon>Acari</taxon>
        <taxon>Acariformes</taxon>
        <taxon>Trombidiformes</taxon>
        <taxon>Prostigmata</taxon>
        <taxon>Anystina</taxon>
        <taxon>Parasitengona</taxon>
        <taxon>Trombidioidea</taxon>
        <taxon>Trombidiidae</taxon>
        <taxon>Dinothrombium</taxon>
    </lineage>
</organism>
<dbReference type="InterPro" id="IPR011009">
    <property type="entry name" value="Kinase-like_dom_sf"/>
</dbReference>
<keyword evidence="20" id="KW-1185">Reference proteome</keyword>
<dbReference type="Pfam" id="PF07714">
    <property type="entry name" value="PK_Tyr_Ser-Thr"/>
    <property type="match status" value="1"/>
</dbReference>
<dbReference type="AlphaFoldDB" id="A0A3S4RGS8"/>
<evidence type="ECO:0000313" key="20">
    <source>
        <dbReference type="Proteomes" id="UP000285301"/>
    </source>
</evidence>
<evidence type="ECO:0000313" key="19">
    <source>
        <dbReference type="EMBL" id="RWS17268.1"/>
    </source>
</evidence>
<evidence type="ECO:0000256" key="1">
    <source>
        <dbReference type="ARBA" id="ARBA00004251"/>
    </source>
</evidence>
<reference evidence="18" key="2">
    <citation type="submission" date="2018-11" db="EMBL/GenBank/DDBJ databases">
        <title>Trombidioid mite genomics.</title>
        <authorList>
            <person name="Dong X."/>
        </authorList>
    </citation>
    <scope>NUCLEOTIDE SEQUENCE</scope>
    <source>
        <strain evidence="18">UoL-WK</strain>
    </source>
</reference>
<dbReference type="PROSITE" id="PS00109">
    <property type="entry name" value="PROTEIN_KINASE_TYR"/>
    <property type="match status" value="1"/>
</dbReference>
<dbReference type="PANTHER" id="PTHR24416:SF349">
    <property type="entry name" value="TYROSINE-PROTEIN KINASE RYK"/>
    <property type="match status" value="1"/>
</dbReference>
<dbReference type="EMBL" id="NCKU01000320">
    <property type="protein sequence ID" value="RWS16005.1"/>
    <property type="molecule type" value="Genomic_DNA"/>
</dbReference>
<dbReference type="InterPro" id="IPR020635">
    <property type="entry name" value="Tyr_kinase_cat_dom"/>
</dbReference>
<dbReference type="InterPro" id="IPR008979">
    <property type="entry name" value="Galactose-bd-like_sf"/>
</dbReference>
<evidence type="ECO:0000259" key="16">
    <source>
        <dbReference type="PROSITE" id="PS50022"/>
    </source>
</evidence>
<keyword evidence="8 14" id="KW-1133">Transmembrane helix</keyword>
<evidence type="ECO:0000256" key="8">
    <source>
        <dbReference type="ARBA" id="ARBA00022989"/>
    </source>
</evidence>
<feature type="domain" description="F5/8 type C" evidence="16">
    <location>
        <begin position="13"/>
        <end position="173"/>
    </location>
</feature>
<keyword evidence="11 18" id="KW-0675">Receptor</keyword>
<evidence type="ECO:0000256" key="5">
    <source>
        <dbReference type="ARBA" id="ARBA00022741"/>
    </source>
</evidence>
<accession>A0A3S4RGS8</accession>
<dbReference type="Proteomes" id="UP000285301">
    <property type="component" value="Unassembled WGS sequence"/>
</dbReference>
<reference evidence="18 20" key="1">
    <citation type="journal article" date="2018" name="Gigascience">
        <title>Genomes of trombidid mites reveal novel predicted allergens and laterally-transferred genes associated with secondary metabolism.</title>
        <authorList>
            <person name="Dong X."/>
            <person name="Chaisiri K."/>
            <person name="Xia D."/>
            <person name="Armstrong S.D."/>
            <person name="Fang Y."/>
            <person name="Donnelly M.J."/>
            <person name="Kadowaki T."/>
            <person name="McGarry J.W."/>
            <person name="Darby A.C."/>
            <person name="Makepeace B.L."/>
        </authorList>
    </citation>
    <scope>NUCLEOTIDE SEQUENCE [LARGE SCALE GENOMIC DNA]</scope>
    <source>
        <strain evidence="18">UoL-WK</strain>
    </source>
</reference>
<keyword evidence="12" id="KW-0325">Glycoprotein</keyword>
<evidence type="ECO:0000256" key="11">
    <source>
        <dbReference type="ARBA" id="ARBA00023170"/>
    </source>
</evidence>
<keyword evidence="6" id="KW-0067">ATP-binding</keyword>
<name>A0A3S4RGS8_9ACAR</name>
<comment type="similarity">
    <text evidence="13">Belongs to the protein kinase superfamily. Tyr protein kinase family. Insulin receptor subfamily.</text>
</comment>
<evidence type="ECO:0000256" key="2">
    <source>
        <dbReference type="ARBA" id="ARBA00022475"/>
    </source>
</evidence>
<dbReference type="PROSITE" id="PS50011">
    <property type="entry name" value="PROTEIN_KINASE_DOM"/>
    <property type="match status" value="1"/>
</dbReference>
<comment type="caution">
    <text evidence="18">The sequence shown here is derived from an EMBL/GenBank/DDBJ whole genome shotgun (WGS) entry which is preliminary data.</text>
</comment>
<gene>
    <name evidence="17" type="ORF">B4U79_04928</name>
    <name evidence="18" type="ORF">B4U79_07397</name>
    <name evidence="19" type="ORF">B4U79_13727</name>
</gene>
<dbReference type="Gene3D" id="2.60.120.260">
    <property type="entry name" value="Galactose-binding domain-like"/>
    <property type="match status" value="1"/>
</dbReference>
<feature type="transmembrane region" description="Helical" evidence="14">
    <location>
        <begin position="386"/>
        <end position="408"/>
    </location>
</feature>
<dbReference type="InterPro" id="IPR000421">
    <property type="entry name" value="FA58C"/>
</dbReference>
<dbReference type="InterPro" id="IPR050122">
    <property type="entry name" value="RTK"/>
</dbReference>
<dbReference type="GO" id="GO:0004714">
    <property type="term" value="F:transmembrane receptor protein tyrosine kinase activity"/>
    <property type="evidence" value="ECO:0007669"/>
    <property type="project" value="TreeGrafter"/>
</dbReference>
<keyword evidence="9 14" id="KW-0472">Membrane</keyword>
<sequence length="795" mass="90801">MAWDPRSTLCNRLGINALGMESGAIGDSSLVASSSYNEQSVGPQYARLNQDVSGGAWCPLQQLYITNSGSEWIQVNLTDRYVITAVATQGRFGNGLGVEYVEEYWIEYSRDAGNTWRKWKNRKGSHILKGNSDTYSMVMNELELPIVGANAVRLVPFSQHFRTVCLRFELYGCHYKGKWLHCIRIDGPLMYAMPDGFFGGRFGDLIDYSYDGTRLKNYLTDGLGQLTDGIQGHENLKVNAGFEWIAWKAQNETVEMIFQFANLRNFTSVVFHCHNLFRKSMEVFSSARIYFSFDGNRWSKSPLDFEYMPDHIMETPREVVIHLTHKVARFVKFSLKFGAKWLLISEVRFDSRPVVGDYNENIDDLESLEVAQEALEPIVHDKDSNVFLFAGIAFLVLIIIVALSIIGFKTWQKRNKTTNFYPVDIDYLGSGAKVTTPVYCEPGELGEWSNHAHHEYAVPDVIYQNGVSQHLITNPMQNIEVSYERKPIEANEFGAGSEAKSELSLQSIDCEHIRLLKTGVGNSKFGSVSLGKLLNNSFAKKNSKNLVLLKCLEKFDLKSGFYEEAEKWRKLCANCEKFTKIFGVIEEQTYHQLVYEYGDSDLCKFLRRNTPETLRYPSLIHIGSQIASGMAYLESIELTHRDLAARNCIIYKSVLNVKITDTAIMLYEYQNDYYKGILPIRWMAPESIADGYFTSKSDVFAFATTLWEILTFCEEKPYSDIDDELLLKTIVQGQRSSKKSESIAQKKPEMASKEVYDLMLECWRVNDNQRPAFSEIDLFLQRKCVGFKEVSRTKL</sequence>
<keyword evidence="5" id="KW-0547">Nucleotide-binding</keyword>
<dbReference type="SMART" id="SM00231">
    <property type="entry name" value="FA58C"/>
    <property type="match status" value="1"/>
</dbReference>
<dbReference type="InterPro" id="IPR001245">
    <property type="entry name" value="Ser-Thr/Tyr_kinase_cat_dom"/>
</dbReference>
<dbReference type="Gene3D" id="1.10.510.10">
    <property type="entry name" value="Transferase(Phosphotransferase) domain 1"/>
    <property type="match status" value="1"/>
</dbReference>